<dbReference type="RefSeq" id="XP_022284680.1">
    <property type="nucleotide sequence ID" value="XM_022428180.1"/>
</dbReference>
<dbReference type="STRING" id="1380566.A0A179G5C9"/>
<dbReference type="AlphaFoldDB" id="A0A179G5C9"/>
<dbReference type="Proteomes" id="UP000078397">
    <property type="component" value="Unassembled WGS sequence"/>
</dbReference>
<gene>
    <name evidence="2" type="ORF">VFPPC_00591</name>
</gene>
<protein>
    <submittedName>
        <fullName evidence="2">Transcription factor c2h2 protein</fullName>
    </submittedName>
</protein>
<evidence type="ECO:0000313" key="2">
    <source>
        <dbReference type="EMBL" id="OAQ72688.2"/>
    </source>
</evidence>
<feature type="compositionally biased region" description="Polar residues" evidence="1">
    <location>
        <begin position="60"/>
        <end position="77"/>
    </location>
</feature>
<proteinExistence type="predicted"/>
<feature type="region of interest" description="Disordered" evidence="1">
    <location>
        <begin position="60"/>
        <end position="101"/>
    </location>
</feature>
<dbReference type="EMBL" id="LSBJ02000001">
    <property type="protein sequence ID" value="OAQ72688.2"/>
    <property type="molecule type" value="Genomic_DNA"/>
</dbReference>
<accession>A0A179G5C9</accession>
<name>A0A179G5C9_METCM</name>
<comment type="caution">
    <text evidence="2">The sequence shown here is derived from an EMBL/GenBank/DDBJ whole genome shotgun (WGS) entry which is preliminary data.</text>
</comment>
<evidence type="ECO:0000313" key="3">
    <source>
        <dbReference type="Proteomes" id="UP000078397"/>
    </source>
</evidence>
<dbReference type="GeneID" id="28844576"/>
<evidence type="ECO:0000256" key="1">
    <source>
        <dbReference type="SAM" id="MobiDB-lite"/>
    </source>
</evidence>
<dbReference type="OrthoDB" id="5366256at2759"/>
<organism evidence="2 3">
    <name type="scientific">Pochonia chlamydosporia 170</name>
    <dbReference type="NCBI Taxonomy" id="1380566"/>
    <lineage>
        <taxon>Eukaryota</taxon>
        <taxon>Fungi</taxon>
        <taxon>Dikarya</taxon>
        <taxon>Ascomycota</taxon>
        <taxon>Pezizomycotina</taxon>
        <taxon>Sordariomycetes</taxon>
        <taxon>Hypocreomycetidae</taxon>
        <taxon>Hypocreales</taxon>
        <taxon>Clavicipitaceae</taxon>
        <taxon>Pochonia</taxon>
    </lineage>
</organism>
<dbReference type="KEGG" id="pchm:VFPPC_00591"/>
<reference evidence="2 3" key="1">
    <citation type="journal article" date="2016" name="PLoS Pathog.">
        <title>Biosynthesis of antibiotic leucinostatins in bio-control fungus Purpureocillium lilacinum and their inhibition on phytophthora revealed by genome mining.</title>
        <authorList>
            <person name="Wang G."/>
            <person name="Liu Z."/>
            <person name="Lin R."/>
            <person name="Li E."/>
            <person name="Mao Z."/>
            <person name="Ling J."/>
            <person name="Yang Y."/>
            <person name="Yin W.B."/>
            <person name="Xie B."/>
        </authorList>
    </citation>
    <scope>NUCLEOTIDE SEQUENCE [LARGE SCALE GENOMIC DNA]</scope>
    <source>
        <strain evidence="2">170</strain>
    </source>
</reference>
<feature type="compositionally biased region" description="Basic and acidic residues" evidence="1">
    <location>
        <begin position="89"/>
        <end position="101"/>
    </location>
</feature>
<sequence length="335" mass="36539">MRFPLSGQDPSLTKQNSAVAIQFDASFAMGPRSAFTWPGSLDAGSSGQSVLGTDLSSLVSGSEASLTPPSETRSLASSPPRGSMTPEEQEMKRHRDRARREVKMTTRMRRTDSASYTTSPPPIALNDVSSAIPLPLYSTAPSVSILADPSPALHNQTYLSTYNHALQDASHTSQLFTSSPYQQSISSPYSMSMDYPGTIYSSSGDFRNHIALVAPLFPSRRIQASFTPYPRLRKLPIPTTAKKVVTSELCRVDQNLDAGSTAAMADNSPPLATYFDISERNRAKRPKHHAQTVELNSHELRQEMDTCCTISVSSEEATTKATKFIGDAHQYGFHD</sequence>
<keyword evidence="3" id="KW-1185">Reference proteome</keyword>